<dbReference type="InterPro" id="IPR020892">
    <property type="entry name" value="Cyclophilin-type_PPIase_CS"/>
</dbReference>
<evidence type="ECO:0000313" key="7">
    <source>
        <dbReference type="Proteomes" id="UP000466024"/>
    </source>
</evidence>
<comment type="caution">
    <text evidence="6">The sequence shown here is derived from an EMBL/GenBank/DDBJ whole genome shotgun (WGS) entry which is preliminary data.</text>
</comment>
<protein>
    <recommendedName>
        <fullName evidence="4">Peptidyl-prolyl cis-trans isomerase</fullName>
        <shortName evidence="4">PPIase</shortName>
        <ecNumber evidence="4">5.2.1.8</ecNumber>
    </recommendedName>
</protein>
<feature type="chain" id="PRO_5025076787" description="Peptidyl-prolyl cis-trans isomerase" evidence="4">
    <location>
        <begin position="23"/>
        <end position="188"/>
    </location>
</feature>
<keyword evidence="3 4" id="KW-0413">Isomerase</keyword>
<dbReference type="PANTHER" id="PTHR43246">
    <property type="entry name" value="PEPTIDYL-PROLYL CIS-TRANS ISOMERASE CYP38, CHLOROPLASTIC"/>
    <property type="match status" value="1"/>
</dbReference>
<evidence type="ECO:0000256" key="1">
    <source>
        <dbReference type="ARBA" id="ARBA00007365"/>
    </source>
</evidence>
<organism evidence="6 7">
    <name type="scientific">Salinicola corii</name>
    <dbReference type="NCBI Taxonomy" id="2606937"/>
    <lineage>
        <taxon>Bacteria</taxon>
        <taxon>Pseudomonadati</taxon>
        <taxon>Pseudomonadota</taxon>
        <taxon>Gammaproteobacteria</taxon>
        <taxon>Oceanospirillales</taxon>
        <taxon>Halomonadaceae</taxon>
        <taxon>Salinicola</taxon>
    </lineage>
</organism>
<accession>A0A640WGX8</accession>
<dbReference type="InterPro" id="IPR029000">
    <property type="entry name" value="Cyclophilin-like_dom_sf"/>
</dbReference>
<dbReference type="SUPFAM" id="SSF50891">
    <property type="entry name" value="Cyclophilin-like"/>
    <property type="match status" value="1"/>
</dbReference>
<keyword evidence="2 4" id="KW-0697">Rotamase</keyword>
<dbReference type="Proteomes" id="UP000466024">
    <property type="component" value="Unassembled WGS sequence"/>
</dbReference>
<dbReference type="GO" id="GO:0006457">
    <property type="term" value="P:protein folding"/>
    <property type="evidence" value="ECO:0007669"/>
    <property type="project" value="InterPro"/>
</dbReference>
<dbReference type="PRINTS" id="PR00153">
    <property type="entry name" value="CSAPPISMRASE"/>
</dbReference>
<dbReference type="Pfam" id="PF00160">
    <property type="entry name" value="Pro_isomerase"/>
    <property type="match status" value="1"/>
</dbReference>
<reference evidence="6 7" key="1">
    <citation type="submission" date="2019-08" db="EMBL/GenBank/DDBJ databases">
        <title>Bioinformatics analysis of the strain L3 and L5.</title>
        <authorList>
            <person name="Li X."/>
        </authorList>
    </citation>
    <scope>NUCLEOTIDE SEQUENCE [LARGE SCALE GENOMIC DNA]</scope>
    <source>
        <strain evidence="6 7">L3</strain>
    </source>
</reference>
<gene>
    <name evidence="6" type="ORF">F0A16_04890</name>
</gene>
<dbReference type="EC" id="5.2.1.8" evidence="4"/>
<feature type="signal peptide" evidence="4">
    <location>
        <begin position="1"/>
        <end position="22"/>
    </location>
</feature>
<dbReference type="EMBL" id="VTPX01000002">
    <property type="protein sequence ID" value="KAA0019670.1"/>
    <property type="molecule type" value="Genomic_DNA"/>
</dbReference>
<evidence type="ECO:0000313" key="6">
    <source>
        <dbReference type="EMBL" id="KAA0019670.1"/>
    </source>
</evidence>
<dbReference type="AlphaFoldDB" id="A0A640WGX8"/>
<proteinExistence type="inferred from homology"/>
<dbReference type="PROSITE" id="PS00170">
    <property type="entry name" value="CSA_PPIASE_1"/>
    <property type="match status" value="1"/>
</dbReference>
<evidence type="ECO:0000256" key="4">
    <source>
        <dbReference type="RuleBase" id="RU363019"/>
    </source>
</evidence>
<dbReference type="Gene3D" id="2.40.100.10">
    <property type="entry name" value="Cyclophilin-like"/>
    <property type="match status" value="1"/>
</dbReference>
<dbReference type="CDD" id="cd01920">
    <property type="entry name" value="cyclophilin_EcCYP_like"/>
    <property type="match status" value="1"/>
</dbReference>
<name>A0A640WGX8_9GAMM</name>
<evidence type="ECO:0000256" key="3">
    <source>
        <dbReference type="ARBA" id="ARBA00023235"/>
    </source>
</evidence>
<feature type="domain" description="PPIase cyclophilin-type" evidence="5">
    <location>
        <begin position="32"/>
        <end position="186"/>
    </location>
</feature>
<dbReference type="InterPro" id="IPR044665">
    <property type="entry name" value="E_coli_cyclophilin_A-like"/>
</dbReference>
<comment type="similarity">
    <text evidence="1 4">Belongs to the cyclophilin-type PPIase family.</text>
</comment>
<dbReference type="GO" id="GO:0003755">
    <property type="term" value="F:peptidyl-prolyl cis-trans isomerase activity"/>
    <property type="evidence" value="ECO:0007669"/>
    <property type="project" value="UniProtKB-UniRule"/>
</dbReference>
<evidence type="ECO:0000259" key="5">
    <source>
        <dbReference type="PROSITE" id="PS50072"/>
    </source>
</evidence>
<dbReference type="RefSeq" id="WP_149434270.1">
    <property type="nucleotide sequence ID" value="NZ_VTPX01000002.1"/>
</dbReference>
<keyword evidence="4" id="KW-0732">Signal</keyword>
<dbReference type="PROSITE" id="PS50072">
    <property type="entry name" value="CSA_PPIASE_2"/>
    <property type="match status" value="1"/>
</dbReference>
<evidence type="ECO:0000256" key="2">
    <source>
        <dbReference type="ARBA" id="ARBA00023110"/>
    </source>
</evidence>
<keyword evidence="7" id="KW-1185">Reference proteome</keyword>
<dbReference type="InterPro" id="IPR002130">
    <property type="entry name" value="Cyclophilin-type_PPIase_dom"/>
</dbReference>
<comment type="function">
    <text evidence="4">PPIases accelerate the folding of proteins. It catalyzes the cis-trans isomerization of proline imidic peptide bonds in oligopeptides.</text>
</comment>
<comment type="catalytic activity">
    <reaction evidence="4">
        <text>[protein]-peptidylproline (omega=180) = [protein]-peptidylproline (omega=0)</text>
        <dbReference type="Rhea" id="RHEA:16237"/>
        <dbReference type="Rhea" id="RHEA-COMP:10747"/>
        <dbReference type="Rhea" id="RHEA-COMP:10748"/>
        <dbReference type="ChEBI" id="CHEBI:83833"/>
        <dbReference type="ChEBI" id="CHEBI:83834"/>
        <dbReference type="EC" id="5.2.1.8"/>
    </reaction>
</comment>
<sequence>MRKSLIPLCLSALTLFSLPALADADHPHVRLETSQGPIEVELDAQAAPKTVENFLRYVDEDFYAGTVFHRVMQDFMIQGGGMTADLEPKETHAPIPLEKSGLDNTRGTIAMARTANPDSATSQFFINLVDNSALNYRDLYNPGYTVFGHVVSGMDVVDEIAGTPTGRQGPHADVPKTPITIESVKRID</sequence>